<dbReference type="GO" id="GO:0042279">
    <property type="term" value="F:nitrite reductase (cytochrome, ammonia-forming) activity"/>
    <property type="evidence" value="ECO:0007669"/>
    <property type="project" value="UniProtKB-EC"/>
</dbReference>
<evidence type="ECO:0000256" key="11">
    <source>
        <dbReference type="SAM" id="Phobius"/>
    </source>
</evidence>
<gene>
    <name evidence="12" type="primary">nrfA</name>
    <name evidence="12" type="ORF">KL86DPRO_10321</name>
</gene>
<dbReference type="Pfam" id="PF02335">
    <property type="entry name" value="Cytochrom_C552"/>
    <property type="match status" value="1"/>
</dbReference>
<evidence type="ECO:0000256" key="8">
    <source>
        <dbReference type="ARBA" id="ARBA00023002"/>
    </source>
</evidence>
<dbReference type="InterPro" id="IPR003321">
    <property type="entry name" value="Cyt_c552"/>
</dbReference>
<proteinExistence type="inferred from homology"/>
<sequence>MKLLEKLKNMSLSFAETVKERPLIGWGIFGVAMVGVFLLGLLAASITERRAEIASIYNNKKVEITGINPHSDQWGLNYPREYETWKKTQETDFRSKHLGNAPEDVLKSRPAMVVLWAGYAFSRDYSAPRGHWYTLDDMRDSLRTGTPRDGQGDLQPGTCWTCKSPDVPRLIQEKGIEEYYKAKWSAWGSEVVNPLGCADCHDPKTMNLTITRPALIQAFQRQGKDISKASLQEMRSLVCAQCHVEYYFKGDGKYLTFPWDKGMTVEAMEEYYDNIGFSDWTHALSKTPMLKAQHPDYEVFLLGTHGQRGLSCADCHMPYISEGGLKYSNHQIMSPLKNVSSTCQTCHRDTEENLKKYVYDHQDKVLEVRDRVEAELAKAHIMAKTAWDAGATKEEMAAAQKLIRQAQWRWDFGVASHGASFHAPVETQRILAHSLDKSLLAQLELQKVLFEKGAKMVMPDISSKDKAQAYIGLDMNKLKREKEEWKKTVVPQWLSEAKQAGRL</sequence>
<evidence type="ECO:0000256" key="7">
    <source>
        <dbReference type="ARBA" id="ARBA00022837"/>
    </source>
</evidence>
<reference evidence="12" key="1">
    <citation type="submission" date="2016-04" db="EMBL/GenBank/DDBJ databases">
        <authorList>
            <person name="Evans L.H."/>
            <person name="Alamgir A."/>
            <person name="Owens N."/>
            <person name="Weber N.D."/>
            <person name="Virtaneva K."/>
            <person name="Barbian K."/>
            <person name="Babar A."/>
            <person name="Rosenke K."/>
        </authorList>
    </citation>
    <scope>NUCLEOTIDE SEQUENCE</scope>
    <source>
        <strain evidence="12">86</strain>
    </source>
</reference>
<evidence type="ECO:0000256" key="3">
    <source>
        <dbReference type="ARBA" id="ARBA00011887"/>
    </source>
</evidence>
<dbReference type="CDD" id="cd00548">
    <property type="entry name" value="NrfA-like"/>
    <property type="match status" value="1"/>
</dbReference>
<dbReference type="GO" id="GO:0046872">
    <property type="term" value="F:metal ion binding"/>
    <property type="evidence" value="ECO:0007669"/>
    <property type="project" value="UniProtKB-KW"/>
</dbReference>
<comment type="similarity">
    <text evidence="2">Belongs to the cytochrome c-552 family.</text>
</comment>
<dbReference type="EC" id="1.7.2.2" evidence="3"/>
<dbReference type="Gene3D" id="1.20.140.10">
    <property type="entry name" value="Butyryl-CoA Dehydrogenase, subunit A, domain 3"/>
    <property type="match status" value="1"/>
</dbReference>
<dbReference type="EMBL" id="FLUQ01000001">
    <property type="protein sequence ID" value="SBV92202.1"/>
    <property type="molecule type" value="Genomic_DNA"/>
</dbReference>
<dbReference type="NCBIfam" id="NF008339">
    <property type="entry name" value="PRK11125.1"/>
    <property type="match status" value="1"/>
</dbReference>
<dbReference type="GO" id="GO:0030288">
    <property type="term" value="C:outer membrane-bounded periplasmic space"/>
    <property type="evidence" value="ECO:0007669"/>
    <property type="project" value="TreeGrafter"/>
</dbReference>
<comment type="catalytic activity">
    <reaction evidence="10">
        <text>6 Fe(III)-[cytochrome c] + NH4(+) + 2 H2O = 6 Fe(II)-[cytochrome c] + nitrite + 8 H(+)</text>
        <dbReference type="Rhea" id="RHEA:13089"/>
        <dbReference type="Rhea" id="RHEA-COMP:10350"/>
        <dbReference type="Rhea" id="RHEA-COMP:14399"/>
        <dbReference type="ChEBI" id="CHEBI:15377"/>
        <dbReference type="ChEBI" id="CHEBI:15378"/>
        <dbReference type="ChEBI" id="CHEBI:16301"/>
        <dbReference type="ChEBI" id="CHEBI:28938"/>
        <dbReference type="ChEBI" id="CHEBI:29033"/>
        <dbReference type="ChEBI" id="CHEBI:29034"/>
        <dbReference type="EC" id="1.7.2.2"/>
    </reaction>
</comment>
<evidence type="ECO:0000256" key="9">
    <source>
        <dbReference type="ARBA" id="ARBA00023004"/>
    </source>
</evidence>
<dbReference type="GO" id="GO:0019645">
    <property type="term" value="P:anaerobic electron transport chain"/>
    <property type="evidence" value="ECO:0007669"/>
    <property type="project" value="TreeGrafter"/>
</dbReference>
<keyword evidence="4" id="KW-0349">Heme</keyword>
<name>A0A212IYC5_9DELT</name>
<keyword evidence="5" id="KW-0479">Metal-binding</keyword>
<evidence type="ECO:0000256" key="10">
    <source>
        <dbReference type="ARBA" id="ARBA00049131"/>
    </source>
</evidence>
<comment type="subcellular location">
    <subcellularLocation>
        <location evidence="1">Cell envelope</location>
    </subcellularLocation>
</comment>
<dbReference type="SUPFAM" id="SSF48695">
    <property type="entry name" value="Multiheme cytochromes"/>
    <property type="match status" value="1"/>
</dbReference>
<dbReference type="PIRSF" id="PIRSF000243">
    <property type="entry name" value="Cyt_c552"/>
    <property type="match status" value="1"/>
</dbReference>
<evidence type="ECO:0000313" key="12">
    <source>
        <dbReference type="EMBL" id="SBV92202.1"/>
    </source>
</evidence>
<keyword evidence="9" id="KW-0408">Iron</keyword>
<dbReference type="GO" id="GO:0020037">
    <property type="term" value="F:heme binding"/>
    <property type="evidence" value="ECO:0007669"/>
    <property type="project" value="TreeGrafter"/>
</dbReference>
<evidence type="ECO:0000256" key="6">
    <source>
        <dbReference type="ARBA" id="ARBA00022729"/>
    </source>
</evidence>
<keyword evidence="11" id="KW-0472">Membrane</keyword>
<dbReference type="Gene3D" id="1.10.1130.10">
    <property type="entry name" value="Flavocytochrome C3, Chain A"/>
    <property type="match status" value="1"/>
</dbReference>
<evidence type="ECO:0000256" key="2">
    <source>
        <dbReference type="ARBA" id="ARBA00009288"/>
    </source>
</evidence>
<keyword evidence="8 12" id="KW-0560">Oxidoreductase</keyword>
<keyword evidence="11" id="KW-1133">Transmembrane helix</keyword>
<accession>A0A212IYC5</accession>
<dbReference type="PANTHER" id="PTHR30633:SF0">
    <property type="entry name" value="CYTOCHROME C-552"/>
    <property type="match status" value="1"/>
</dbReference>
<dbReference type="InterPro" id="IPR036280">
    <property type="entry name" value="Multihaem_cyt_sf"/>
</dbReference>
<dbReference type="PANTHER" id="PTHR30633">
    <property type="entry name" value="CYTOCHROME C-552 RESPIRATORY NITRITE REDUCTASE"/>
    <property type="match status" value="1"/>
</dbReference>
<evidence type="ECO:0000256" key="1">
    <source>
        <dbReference type="ARBA" id="ARBA00004196"/>
    </source>
</evidence>
<protein>
    <recommendedName>
        <fullName evidence="3">nitrite reductase (cytochrome; ammonia-forming)</fullName>
        <ecNumber evidence="3">1.7.2.2</ecNumber>
    </recommendedName>
</protein>
<keyword evidence="7" id="KW-0106">Calcium</keyword>
<feature type="transmembrane region" description="Helical" evidence="11">
    <location>
        <begin position="23"/>
        <end position="46"/>
    </location>
</feature>
<keyword evidence="6" id="KW-0732">Signal</keyword>
<evidence type="ECO:0000256" key="5">
    <source>
        <dbReference type="ARBA" id="ARBA00022723"/>
    </source>
</evidence>
<evidence type="ECO:0000256" key="4">
    <source>
        <dbReference type="ARBA" id="ARBA00022617"/>
    </source>
</evidence>
<organism evidence="12">
    <name type="scientific">uncultured delta proteobacterium</name>
    <dbReference type="NCBI Taxonomy" id="34034"/>
    <lineage>
        <taxon>Bacteria</taxon>
        <taxon>Deltaproteobacteria</taxon>
        <taxon>environmental samples</taxon>
    </lineage>
</organism>
<dbReference type="AlphaFoldDB" id="A0A212IYC5"/>
<keyword evidence="11" id="KW-0812">Transmembrane</keyword>